<keyword evidence="5 9" id="KW-1133">Transmembrane helix</keyword>
<accession>A0AAU9R8Y1</accession>
<dbReference type="SMART" id="SM00257">
    <property type="entry name" value="LysM"/>
    <property type="match status" value="1"/>
</dbReference>
<dbReference type="Gene3D" id="3.10.350.10">
    <property type="entry name" value="LysM domain"/>
    <property type="match status" value="1"/>
</dbReference>
<dbReference type="InterPro" id="IPR017441">
    <property type="entry name" value="Protein_kinase_ATP_BS"/>
</dbReference>
<evidence type="ECO:0000313" key="14">
    <source>
        <dbReference type="Proteomes" id="UP000836841"/>
    </source>
</evidence>
<dbReference type="SUPFAM" id="SSF54106">
    <property type="entry name" value="LysM domain"/>
    <property type="match status" value="1"/>
</dbReference>
<evidence type="ECO:0000256" key="2">
    <source>
        <dbReference type="ARBA" id="ARBA00022475"/>
    </source>
</evidence>
<dbReference type="GO" id="GO:0019199">
    <property type="term" value="F:transmembrane receptor protein kinase activity"/>
    <property type="evidence" value="ECO:0007669"/>
    <property type="project" value="InterPro"/>
</dbReference>
<dbReference type="InterPro" id="IPR000719">
    <property type="entry name" value="Prot_kinase_dom"/>
</dbReference>
<keyword evidence="6 9" id="KW-0472">Membrane</keyword>
<organism evidence="13 14">
    <name type="scientific">Thlaspi arvense</name>
    <name type="common">Field penny-cress</name>
    <dbReference type="NCBI Taxonomy" id="13288"/>
    <lineage>
        <taxon>Eukaryota</taxon>
        <taxon>Viridiplantae</taxon>
        <taxon>Streptophyta</taxon>
        <taxon>Embryophyta</taxon>
        <taxon>Tracheophyta</taxon>
        <taxon>Spermatophyta</taxon>
        <taxon>Magnoliopsida</taxon>
        <taxon>eudicotyledons</taxon>
        <taxon>Gunneridae</taxon>
        <taxon>Pentapetalae</taxon>
        <taxon>rosids</taxon>
        <taxon>malvids</taxon>
        <taxon>Brassicales</taxon>
        <taxon>Brassicaceae</taxon>
        <taxon>Thlaspideae</taxon>
        <taxon>Thlaspi</taxon>
    </lineage>
</organism>
<dbReference type="PANTHER" id="PTHR46204">
    <property type="entry name" value="CHITIN ELICITOR RECEPTOR KINASE 1-RELATED"/>
    <property type="match status" value="1"/>
</dbReference>
<evidence type="ECO:0000259" key="11">
    <source>
        <dbReference type="PROSITE" id="PS50011"/>
    </source>
</evidence>
<evidence type="ECO:0000256" key="6">
    <source>
        <dbReference type="ARBA" id="ARBA00023136"/>
    </source>
</evidence>
<evidence type="ECO:0008006" key="15">
    <source>
        <dbReference type="Google" id="ProtNLM"/>
    </source>
</evidence>
<name>A0AAU9R8Y1_THLAR</name>
<dbReference type="PROSITE" id="PS00107">
    <property type="entry name" value="PROTEIN_KINASE_ATP"/>
    <property type="match status" value="1"/>
</dbReference>
<dbReference type="EMBL" id="OU466857">
    <property type="protein sequence ID" value="CAH2036439.1"/>
    <property type="molecule type" value="Genomic_DNA"/>
</dbReference>
<dbReference type="Gene3D" id="3.30.200.20">
    <property type="entry name" value="Phosphorylase Kinase, domain 1"/>
    <property type="match status" value="1"/>
</dbReference>
<dbReference type="Gene3D" id="1.10.510.10">
    <property type="entry name" value="Transferase(Phosphotransferase) domain 1"/>
    <property type="match status" value="1"/>
</dbReference>
<reference evidence="13 14" key="1">
    <citation type="submission" date="2022-03" db="EMBL/GenBank/DDBJ databases">
        <authorList>
            <person name="Nunn A."/>
            <person name="Chopra R."/>
            <person name="Nunn A."/>
            <person name="Contreras Garrido A."/>
        </authorList>
    </citation>
    <scope>NUCLEOTIDE SEQUENCE [LARGE SCALE GENOMIC DNA]</scope>
</reference>
<dbReference type="PANTHER" id="PTHR46204:SF10">
    <property type="entry name" value="LYSM DOMAIN RECEPTOR-LIKE KINASE 3"/>
    <property type="match status" value="1"/>
</dbReference>
<dbReference type="InterPro" id="IPR036779">
    <property type="entry name" value="LysM_dom_sf"/>
</dbReference>
<evidence type="ECO:0000256" key="9">
    <source>
        <dbReference type="SAM" id="Phobius"/>
    </source>
</evidence>
<feature type="domain" description="LysM" evidence="12">
    <location>
        <begin position="161"/>
        <end position="205"/>
    </location>
</feature>
<dbReference type="SUPFAM" id="SSF56112">
    <property type="entry name" value="Protein kinase-like (PK-like)"/>
    <property type="match status" value="1"/>
</dbReference>
<evidence type="ECO:0000313" key="13">
    <source>
        <dbReference type="EMBL" id="CAH2036439.1"/>
    </source>
</evidence>
<evidence type="ECO:0000256" key="8">
    <source>
        <dbReference type="PROSITE-ProRule" id="PRU10141"/>
    </source>
</evidence>
<gene>
    <name evidence="13" type="ORF">TAV2_LOCUS484</name>
</gene>
<evidence type="ECO:0000256" key="7">
    <source>
        <dbReference type="ARBA" id="ARBA00023157"/>
    </source>
</evidence>
<dbReference type="InterPro" id="IPR001245">
    <property type="entry name" value="Ser-Thr/Tyr_kinase_cat_dom"/>
</dbReference>
<dbReference type="Pfam" id="PF01476">
    <property type="entry name" value="LysM"/>
    <property type="match status" value="1"/>
</dbReference>
<feature type="transmembrane region" description="Helical" evidence="9">
    <location>
        <begin position="252"/>
        <end position="276"/>
    </location>
</feature>
<keyword evidence="14" id="KW-1185">Reference proteome</keyword>
<feature type="domain" description="Protein kinase" evidence="11">
    <location>
        <begin position="361"/>
        <end position="592"/>
    </location>
</feature>
<comment type="subcellular location">
    <subcellularLocation>
        <location evidence="1">Cell membrane</location>
        <topology evidence="1">Single-pass membrane protein</topology>
    </subcellularLocation>
</comment>
<evidence type="ECO:0000256" key="10">
    <source>
        <dbReference type="SAM" id="SignalP"/>
    </source>
</evidence>
<sequence length="592" mass="64527">LGFSISLHTMKLTTSSFCLLSFFVFLITLPHFSSSKPMNCSDTSRLCTSFLAFKPNPNRTFSVIQSMFDVLPADITADLTGDDGGYIFVRKNCSCLSTTHQYATNTTFTITQNRGYVYDAVVSAYSGLAFPPNNSRAARAASVVSVQLLCGCSSGLWNYLMSYVAVSGESVQSLSSRFGVSMDRIEQVNGISNPDNITTGDLIYIPLDSVPGEPYEAKKINPPAPSPAPGLTNSNISADQVNHTAKGSHVPYIWIVGGLGVVLALLVMCILVCICVRASSCGSTDGDSGGHNFQILRKSGFFCGSGRYNCCRSGDFRQNNGETQSHHQVVAIPKALGDGMFEIEKPMVFTYEEIRAATDGFSDSNLLGHGNYGSVYFGLLREQEVAVKRMTATKTKEFAAEMKVLCKVHHSNLVELIGYAATNEELFVVYEYVQKGMLKNHLHDPQSKGNTPLYLSDGLATSKSDVYAFGVVLFEIISGREAVIRTEAMGTKNPERRPLASTMLIALKNSPDSMNMSSLKEFVDPNMMDLYPHDCLFKTAMLAKQCVDDDPILRPNMKQVVISLSQILLSSIEWEATLAGNSQVFSGLVQGR</sequence>
<dbReference type="Proteomes" id="UP000836841">
    <property type="component" value="Chromosome 1"/>
</dbReference>
<keyword evidence="4 10" id="KW-0732">Signal</keyword>
<feature type="non-terminal residue" evidence="13">
    <location>
        <position position="592"/>
    </location>
</feature>
<evidence type="ECO:0000259" key="12">
    <source>
        <dbReference type="PROSITE" id="PS51782"/>
    </source>
</evidence>
<proteinExistence type="predicted"/>
<dbReference type="GO" id="GO:0005886">
    <property type="term" value="C:plasma membrane"/>
    <property type="evidence" value="ECO:0007669"/>
    <property type="project" value="UniProtKB-SubCell"/>
</dbReference>
<dbReference type="InterPro" id="IPR044812">
    <property type="entry name" value="CERK1/LYK3-like"/>
</dbReference>
<dbReference type="Pfam" id="PF07714">
    <property type="entry name" value="PK_Tyr_Ser-Thr"/>
    <property type="match status" value="2"/>
</dbReference>
<dbReference type="GO" id="GO:0005524">
    <property type="term" value="F:ATP binding"/>
    <property type="evidence" value="ECO:0007669"/>
    <property type="project" value="UniProtKB-UniRule"/>
</dbReference>
<evidence type="ECO:0000256" key="3">
    <source>
        <dbReference type="ARBA" id="ARBA00022692"/>
    </source>
</evidence>
<keyword evidence="8" id="KW-0547">Nucleotide-binding</keyword>
<keyword evidence="7" id="KW-1015">Disulfide bond</keyword>
<protein>
    <recommendedName>
        <fullName evidence="15">LysM domain receptor-like kinase 3</fullName>
    </recommendedName>
</protein>
<dbReference type="PROSITE" id="PS51782">
    <property type="entry name" value="LYSM"/>
    <property type="match status" value="1"/>
</dbReference>
<dbReference type="PROSITE" id="PS50011">
    <property type="entry name" value="PROTEIN_KINASE_DOM"/>
    <property type="match status" value="1"/>
</dbReference>
<dbReference type="InterPro" id="IPR011009">
    <property type="entry name" value="Kinase-like_dom_sf"/>
</dbReference>
<dbReference type="FunFam" id="3.30.200.20:FF:000526">
    <property type="entry name" value="Kinase family protein"/>
    <property type="match status" value="1"/>
</dbReference>
<evidence type="ECO:0000256" key="4">
    <source>
        <dbReference type="ARBA" id="ARBA00022729"/>
    </source>
</evidence>
<feature type="chain" id="PRO_5043628111" description="LysM domain receptor-like kinase 3" evidence="10">
    <location>
        <begin position="36"/>
        <end position="592"/>
    </location>
</feature>
<evidence type="ECO:0000256" key="5">
    <source>
        <dbReference type="ARBA" id="ARBA00022989"/>
    </source>
</evidence>
<keyword evidence="8" id="KW-0067">ATP-binding</keyword>
<evidence type="ECO:0000256" key="1">
    <source>
        <dbReference type="ARBA" id="ARBA00004162"/>
    </source>
</evidence>
<dbReference type="InterPro" id="IPR018392">
    <property type="entry name" value="LysM"/>
</dbReference>
<dbReference type="AlphaFoldDB" id="A0AAU9R8Y1"/>
<feature type="signal peptide" evidence="10">
    <location>
        <begin position="1"/>
        <end position="35"/>
    </location>
</feature>
<keyword evidence="2" id="KW-1003">Cell membrane</keyword>
<dbReference type="GO" id="GO:0045087">
    <property type="term" value="P:innate immune response"/>
    <property type="evidence" value="ECO:0007669"/>
    <property type="project" value="InterPro"/>
</dbReference>
<keyword evidence="3 9" id="KW-0812">Transmembrane</keyword>
<feature type="binding site" evidence="8">
    <location>
        <position position="388"/>
    </location>
    <ligand>
        <name>ATP</name>
        <dbReference type="ChEBI" id="CHEBI:30616"/>
    </ligand>
</feature>